<evidence type="ECO:0000256" key="2">
    <source>
        <dbReference type="ARBA" id="ARBA00022801"/>
    </source>
</evidence>
<dbReference type="InterPro" id="IPR002562">
    <property type="entry name" value="3'-5'_exonuclease_dom"/>
</dbReference>
<dbReference type="OrthoDB" id="1920326at2759"/>
<gene>
    <name evidence="5" type="ORF">GQ602_000609</name>
</gene>
<feature type="compositionally biased region" description="Basic and acidic residues" evidence="3">
    <location>
        <begin position="502"/>
        <end position="517"/>
    </location>
</feature>
<dbReference type="InterPro" id="IPR051132">
    <property type="entry name" value="3-5_Exonuclease_domain"/>
</dbReference>
<dbReference type="Proteomes" id="UP000562929">
    <property type="component" value="Unassembled WGS sequence"/>
</dbReference>
<protein>
    <recommendedName>
        <fullName evidence="4">3'-5' exonuclease domain-containing protein</fullName>
    </recommendedName>
</protein>
<keyword evidence="6" id="KW-1185">Reference proteome</keyword>
<sequence length="557" mass="62329">MAGRRLSNTISDPHFGALTEATRTLSSRSRGSLWHPSLGIRFSPDQSRRFVHQTSFADELAADDVGHDQASGKDAALPLVHEVAAVSLSDTLEDGAQPVQSEPAGRSPSTPDFTMSQSLFEAAKAAAPGTAESYWSYKLYKRTEQNGDLESVKVHYCENLEEMEEICRRHFRGHDVLGFDLEWCTNSTSSSGTRHYTSVVQLAAPGVIGVFHLARFPGNDFVAPTFREIMTDAAVWKVGVNITGDRTRLENSVGISARSIFELSHMYKLVKYVPTGRTSAINRRAVTLATQVEEHLGLPLCKESRVRVSNWMAELSKDQIEYAASDAYACLQLFSVLDAKRKELQPCPPRPRAAELGLPIRVTEDPIKKPPATREAPPVPREPNTFPLDYYIEAAECFVHRFRLLQRTWRPIPPSALRTFYIWHEYKLDPEALAAVLRTPPLKMSTVTGYIMTCIQDGNLDYDRKRLRTEVLPLMHPAIVWSKYKKIARRCKFEDESRRLWKESDRASSTVESRDEKSSDEDESLTPPLDENDSRPAVELVDSAGEALPVSVGAPPT</sequence>
<organism evidence="5 6">
    <name type="scientific">Ophiocordyceps camponoti-floridani</name>
    <dbReference type="NCBI Taxonomy" id="2030778"/>
    <lineage>
        <taxon>Eukaryota</taxon>
        <taxon>Fungi</taxon>
        <taxon>Dikarya</taxon>
        <taxon>Ascomycota</taxon>
        <taxon>Pezizomycotina</taxon>
        <taxon>Sordariomycetes</taxon>
        <taxon>Hypocreomycetidae</taxon>
        <taxon>Hypocreales</taxon>
        <taxon>Ophiocordycipitaceae</taxon>
        <taxon>Ophiocordyceps</taxon>
    </lineage>
</organism>
<dbReference type="InterPro" id="IPR012337">
    <property type="entry name" value="RNaseH-like_sf"/>
</dbReference>
<dbReference type="CDD" id="cd06141">
    <property type="entry name" value="WRN_exo"/>
    <property type="match status" value="1"/>
</dbReference>
<evidence type="ECO:0000256" key="3">
    <source>
        <dbReference type="SAM" id="MobiDB-lite"/>
    </source>
</evidence>
<dbReference type="GO" id="GO:0005634">
    <property type="term" value="C:nucleus"/>
    <property type="evidence" value="ECO:0007669"/>
    <property type="project" value="TreeGrafter"/>
</dbReference>
<dbReference type="EMBL" id="JAACLJ010000001">
    <property type="protein sequence ID" value="KAF4594996.1"/>
    <property type="molecule type" value="Genomic_DNA"/>
</dbReference>
<evidence type="ECO:0000313" key="6">
    <source>
        <dbReference type="Proteomes" id="UP000562929"/>
    </source>
</evidence>
<dbReference type="InterPro" id="IPR036397">
    <property type="entry name" value="RNaseH_sf"/>
</dbReference>
<evidence type="ECO:0000259" key="4">
    <source>
        <dbReference type="SMART" id="SM00474"/>
    </source>
</evidence>
<comment type="caution">
    <text evidence="5">The sequence shown here is derived from an EMBL/GenBank/DDBJ whole genome shotgun (WGS) entry which is preliminary data.</text>
</comment>
<dbReference type="SUPFAM" id="SSF53098">
    <property type="entry name" value="Ribonuclease H-like"/>
    <property type="match status" value="1"/>
</dbReference>
<feature type="domain" description="3'-5' exonuclease" evidence="4">
    <location>
        <begin position="154"/>
        <end position="342"/>
    </location>
</feature>
<dbReference type="GO" id="GO:0006139">
    <property type="term" value="P:nucleobase-containing compound metabolic process"/>
    <property type="evidence" value="ECO:0007669"/>
    <property type="project" value="InterPro"/>
</dbReference>
<name>A0A8H4QCG5_9HYPO</name>
<evidence type="ECO:0000313" key="5">
    <source>
        <dbReference type="EMBL" id="KAF4594996.1"/>
    </source>
</evidence>
<dbReference type="Gene3D" id="3.30.420.10">
    <property type="entry name" value="Ribonuclease H-like superfamily/Ribonuclease H"/>
    <property type="match status" value="1"/>
</dbReference>
<dbReference type="GO" id="GO:0003676">
    <property type="term" value="F:nucleic acid binding"/>
    <property type="evidence" value="ECO:0007669"/>
    <property type="project" value="InterPro"/>
</dbReference>
<dbReference type="GO" id="GO:0005737">
    <property type="term" value="C:cytoplasm"/>
    <property type="evidence" value="ECO:0007669"/>
    <property type="project" value="TreeGrafter"/>
</dbReference>
<keyword evidence="1" id="KW-0540">Nuclease</keyword>
<dbReference type="Pfam" id="PF01612">
    <property type="entry name" value="DNA_pol_A_exo1"/>
    <property type="match status" value="1"/>
</dbReference>
<reference evidence="5 6" key="1">
    <citation type="journal article" date="2020" name="G3 (Bethesda)">
        <title>Genetic Underpinnings of Host Manipulation by Ophiocordyceps as Revealed by Comparative Transcriptomics.</title>
        <authorList>
            <person name="Will I."/>
            <person name="Das B."/>
            <person name="Trinh T."/>
            <person name="Brachmann A."/>
            <person name="Ohm R.A."/>
            <person name="de Bekker C."/>
        </authorList>
    </citation>
    <scope>NUCLEOTIDE SEQUENCE [LARGE SCALE GENOMIC DNA]</scope>
    <source>
        <strain evidence="5 6">EC05</strain>
    </source>
</reference>
<accession>A0A8H4QCG5</accession>
<dbReference type="PANTHER" id="PTHR13620:SF104">
    <property type="entry name" value="EXONUCLEASE 3'-5' DOMAIN-CONTAINING PROTEIN 2"/>
    <property type="match status" value="1"/>
</dbReference>
<feature type="region of interest" description="Disordered" evidence="3">
    <location>
        <begin position="92"/>
        <end position="113"/>
    </location>
</feature>
<proteinExistence type="predicted"/>
<feature type="region of interest" description="Disordered" evidence="3">
    <location>
        <begin position="502"/>
        <end position="557"/>
    </location>
</feature>
<dbReference type="GO" id="GO:0008408">
    <property type="term" value="F:3'-5' exonuclease activity"/>
    <property type="evidence" value="ECO:0007669"/>
    <property type="project" value="InterPro"/>
</dbReference>
<keyword evidence="2" id="KW-0378">Hydrolase</keyword>
<dbReference type="AlphaFoldDB" id="A0A8H4QCG5"/>
<dbReference type="PANTHER" id="PTHR13620">
    <property type="entry name" value="3-5 EXONUCLEASE"/>
    <property type="match status" value="1"/>
</dbReference>
<dbReference type="SMART" id="SM00474">
    <property type="entry name" value="35EXOc"/>
    <property type="match status" value="1"/>
</dbReference>
<evidence type="ECO:0000256" key="1">
    <source>
        <dbReference type="ARBA" id="ARBA00022722"/>
    </source>
</evidence>